<dbReference type="EMBL" id="CP024443">
    <property type="protein sequence ID" value="ATR78145.1"/>
    <property type="molecule type" value="Genomic_DNA"/>
</dbReference>
<keyword evidence="1 7" id="KW-1003">Cell membrane</keyword>
<dbReference type="GO" id="GO:0030428">
    <property type="term" value="C:cell septum"/>
    <property type="evidence" value="ECO:0007669"/>
    <property type="project" value="TreeGrafter"/>
</dbReference>
<dbReference type="GO" id="GO:0043093">
    <property type="term" value="P:FtsZ-dependent cytokinesis"/>
    <property type="evidence" value="ECO:0007669"/>
    <property type="project" value="UniProtKB-UniRule"/>
</dbReference>
<dbReference type="PANTHER" id="PTHR37485">
    <property type="entry name" value="CELL DIVISION PROTEIN FTSB"/>
    <property type="match status" value="1"/>
</dbReference>
<reference evidence="10" key="1">
    <citation type="submission" date="2017-11" db="EMBL/GenBank/DDBJ databases">
        <title>Complete genome sequence of Moraxella osloensis NP7 isolated from human skin.</title>
        <authorList>
            <person name="Lee K."/>
            <person name="Lim J.Y."/>
            <person name="Hwang I."/>
        </authorList>
    </citation>
    <scope>NUCLEOTIDE SEQUENCE [LARGE SCALE GENOMIC DNA]</scope>
    <source>
        <strain evidence="10">NP7</strain>
    </source>
</reference>
<comment type="subunit">
    <text evidence="7">Part of a complex composed of FtsB, FtsL and FtsQ.</text>
</comment>
<protein>
    <recommendedName>
        <fullName evidence="7">Cell division protein FtsB</fullName>
    </recommendedName>
</protein>
<feature type="transmembrane region" description="Helical" evidence="8">
    <location>
        <begin position="7"/>
        <end position="25"/>
    </location>
</feature>
<proteinExistence type="inferred from homology"/>
<dbReference type="HAMAP" id="MF_00599">
    <property type="entry name" value="FtsB"/>
    <property type="match status" value="1"/>
</dbReference>
<dbReference type="RefSeq" id="WP_100269500.1">
    <property type="nucleotide sequence ID" value="NZ_CP024443.1"/>
</dbReference>
<comment type="function">
    <text evidence="7">Essential cell division protein. May link together the upstream cell division proteins, which are predominantly cytoplasmic, with the downstream cell division proteins, which are predominantly periplasmic.</text>
</comment>
<gene>
    <name evidence="7" type="primary">ftsB</name>
    <name evidence="9" type="ORF">NP7_01970</name>
</gene>
<sequence>MIYLRQLFMIIFAVIVLVCLQYQYWFGTNGRGDLAALNKQISEQQSINSDQQKANEVLLADVKDLKNGLEAVEEHARSDLGLIKQGETFVQMSTASSVYSTDVIAPTVHNTATSQP</sequence>
<evidence type="ECO:0000256" key="4">
    <source>
        <dbReference type="ARBA" id="ARBA00022989"/>
    </source>
</evidence>
<keyword evidence="6 7" id="KW-0131">Cell cycle</keyword>
<feature type="topological domain" description="Periplasmic" evidence="7">
    <location>
        <begin position="27"/>
        <end position="116"/>
    </location>
</feature>
<dbReference type="InterPro" id="IPR023081">
    <property type="entry name" value="Cell_div_FtsB"/>
</dbReference>
<dbReference type="PANTHER" id="PTHR37485:SF1">
    <property type="entry name" value="CELL DIVISION PROTEIN FTSB"/>
    <property type="match status" value="1"/>
</dbReference>
<comment type="similarity">
    <text evidence="7">Belongs to the FtsB family.</text>
</comment>
<dbReference type="InterPro" id="IPR007060">
    <property type="entry name" value="FtsL/DivIC"/>
</dbReference>
<evidence type="ECO:0000256" key="8">
    <source>
        <dbReference type="SAM" id="Phobius"/>
    </source>
</evidence>
<evidence type="ECO:0000256" key="7">
    <source>
        <dbReference type="HAMAP-Rule" id="MF_00599"/>
    </source>
</evidence>
<evidence type="ECO:0000256" key="6">
    <source>
        <dbReference type="ARBA" id="ARBA00023306"/>
    </source>
</evidence>
<evidence type="ECO:0000256" key="1">
    <source>
        <dbReference type="ARBA" id="ARBA00022475"/>
    </source>
</evidence>
<keyword evidence="7" id="KW-0997">Cell inner membrane</keyword>
<dbReference type="AlphaFoldDB" id="A0A2D2LSY9"/>
<keyword evidence="5 7" id="KW-0472">Membrane</keyword>
<keyword evidence="2 7" id="KW-0132">Cell division</keyword>
<dbReference type="Pfam" id="PF04977">
    <property type="entry name" value="DivIC"/>
    <property type="match status" value="1"/>
</dbReference>
<evidence type="ECO:0000256" key="2">
    <source>
        <dbReference type="ARBA" id="ARBA00022618"/>
    </source>
</evidence>
<feature type="topological domain" description="Cytoplasmic" evidence="7">
    <location>
        <begin position="1"/>
        <end position="8"/>
    </location>
</feature>
<evidence type="ECO:0000256" key="3">
    <source>
        <dbReference type="ARBA" id="ARBA00022692"/>
    </source>
</evidence>
<accession>A0A2D2LSY9</accession>
<dbReference type="Proteomes" id="UP000229340">
    <property type="component" value="Chromosome"/>
</dbReference>
<dbReference type="STRING" id="34062.AXE82_08890"/>
<evidence type="ECO:0000256" key="5">
    <source>
        <dbReference type="ARBA" id="ARBA00023136"/>
    </source>
</evidence>
<comment type="subcellular location">
    <subcellularLocation>
        <location evidence="7">Cell inner membrane</location>
        <topology evidence="7">Single-pass type II membrane protein</topology>
    </subcellularLocation>
    <text evidence="7">Localizes to the division septum.</text>
</comment>
<name>A0A2D2LSY9_FAUOS</name>
<dbReference type="GO" id="GO:0032153">
    <property type="term" value="C:cell division site"/>
    <property type="evidence" value="ECO:0007669"/>
    <property type="project" value="UniProtKB-UniRule"/>
</dbReference>
<keyword evidence="4 7" id="KW-1133">Transmembrane helix</keyword>
<evidence type="ECO:0000313" key="10">
    <source>
        <dbReference type="Proteomes" id="UP000229340"/>
    </source>
</evidence>
<organism evidence="9 10">
    <name type="scientific">Faucicola osloensis</name>
    <name type="common">Moraxella osloensis</name>
    <dbReference type="NCBI Taxonomy" id="34062"/>
    <lineage>
        <taxon>Bacteria</taxon>
        <taxon>Pseudomonadati</taxon>
        <taxon>Pseudomonadota</taxon>
        <taxon>Gammaproteobacteria</taxon>
        <taxon>Moraxellales</taxon>
        <taxon>Moraxellaceae</taxon>
        <taxon>Faucicola</taxon>
    </lineage>
</organism>
<dbReference type="GO" id="GO:0005886">
    <property type="term" value="C:plasma membrane"/>
    <property type="evidence" value="ECO:0007669"/>
    <property type="project" value="UniProtKB-SubCell"/>
</dbReference>
<evidence type="ECO:0000313" key="9">
    <source>
        <dbReference type="EMBL" id="ATR78145.1"/>
    </source>
</evidence>
<keyword evidence="3 7" id="KW-0812">Transmembrane</keyword>